<comment type="caution">
    <text evidence="1">The sequence shown here is derived from an EMBL/GenBank/DDBJ whole genome shotgun (WGS) entry which is preliminary data.</text>
</comment>
<name>A0ACB8U5J1_9APHY</name>
<proteinExistence type="predicted"/>
<accession>A0ACB8U5J1</accession>
<dbReference type="EMBL" id="MU274910">
    <property type="protein sequence ID" value="KAI0089494.1"/>
    <property type="molecule type" value="Genomic_DNA"/>
</dbReference>
<reference evidence="1" key="1">
    <citation type="journal article" date="2021" name="Environ. Microbiol.">
        <title>Gene family expansions and transcriptome signatures uncover fungal adaptations to wood decay.</title>
        <authorList>
            <person name="Hage H."/>
            <person name="Miyauchi S."/>
            <person name="Viragh M."/>
            <person name="Drula E."/>
            <person name="Min B."/>
            <person name="Chaduli D."/>
            <person name="Navarro D."/>
            <person name="Favel A."/>
            <person name="Norest M."/>
            <person name="Lesage-Meessen L."/>
            <person name="Balint B."/>
            <person name="Merenyi Z."/>
            <person name="de Eugenio L."/>
            <person name="Morin E."/>
            <person name="Martinez A.T."/>
            <person name="Baldrian P."/>
            <person name="Stursova M."/>
            <person name="Martinez M.J."/>
            <person name="Novotny C."/>
            <person name="Magnuson J.K."/>
            <person name="Spatafora J.W."/>
            <person name="Maurice S."/>
            <person name="Pangilinan J."/>
            <person name="Andreopoulos W."/>
            <person name="LaButti K."/>
            <person name="Hundley H."/>
            <person name="Na H."/>
            <person name="Kuo A."/>
            <person name="Barry K."/>
            <person name="Lipzen A."/>
            <person name="Henrissat B."/>
            <person name="Riley R."/>
            <person name="Ahrendt S."/>
            <person name="Nagy L.G."/>
            <person name="Grigoriev I.V."/>
            <person name="Martin F."/>
            <person name="Rosso M.N."/>
        </authorList>
    </citation>
    <scope>NUCLEOTIDE SEQUENCE</scope>
    <source>
        <strain evidence="1">CBS 384.51</strain>
    </source>
</reference>
<organism evidence="1 2">
    <name type="scientific">Irpex rosettiformis</name>
    <dbReference type="NCBI Taxonomy" id="378272"/>
    <lineage>
        <taxon>Eukaryota</taxon>
        <taxon>Fungi</taxon>
        <taxon>Dikarya</taxon>
        <taxon>Basidiomycota</taxon>
        <taxon>Agaricomycotina</taxon>
        <taxon>Agaricomycetes</taxon>
        <taxon>Polyporales</taxon>
        <taxon>Irpicaceae</taxon>
        <taxon>Irpex</taxon>
    </lineage>
</organism>
<sequence>MDHTKQPGWLAELAKKQLNYPSVVKDKTTLAAYTMELQNHVDQCPNDTNFSIKLEPKKGFGVVTCLESGCRKERIDLVRRMGLADGGKSIGLGSLSRYRAHIECSPMHVESRNARIAIHGSGGPDTRSRTPVKAPATPERKVHEFWVAALVVWLLNIAVQSLSLSPEKRQRIAESLASSPYKSKPSSSQPTHVVSARTPRPPVSAPAPSHVFQAPSASAGSSRPPGTRGRLSLPAAPFEPLCLPPGPIRKRRSSVTLNALNSEAKRDTTPSGLTLPPTKMVRVANPPSNPGVAPPSNTNDTLPASSSNVKIEDTIDTEAIRDELNRVEYGLREVEQYLHKVEDRETKTKADMTRMMNLTRTREDLQANSNRLNGMLEVEATRTRTSMSMAHPSVVSGSNVQLSAFNVEQEYSALGNIAHGLPQLQHQPQSEPLASGSNEQLVVSRSTLARTLDGDAYHVGTHAPHGVSPLAHARHRLPVSPEPTAQGDVWSDELPPNLRNRAQLPIGLRANQHDINQFLLAAGNAESFDQSSSVTDSLRKLGLRDIFQPLSGMKVALMPHQAIGVSWMLEKELDRKRRGGLLADEMGLGKTVQIIALMAKNRPPVQAVEKSTLIVAPLGLLQQWHREIMEKTDMGLRVLIYHGTNRPKTPEVLRRYDVVLTTYQTLLNDWPYYIYQRRKKEASSRRASSVGSFIVDDESGEEEPKKKQSRTPLLYKINDAHTSEAVAALDAQYRWCLTGTPIINTLEDTFPYFRFLKIRPWNDWHTFKTELLRSGSKKDPRGAMGRLQVVFKTTLLRRLKDSKLNGEPLVTLPLKIVELIKLEFSREERDVYDMVETRSQRIFNRFLKNGTVLKNYLSVLALLFRLRQICSHPALITQDGYAFIRRGEEADDSDRNAQLMKVERVAGQQFVRKMKFKCREAAQARIAAKQQLADGNDAPASEDDNVVCSICLDNYEDPVVTTCCHVFCRNCIVKVIESFQPTEGDDTSRPRCPVCRADNIKENTLFPRAIFEPTQAELRDEDESKFHLEVWEKVFGHLPRKALPVFRRMPSSSQSEEEEEGEEEEGEESEEGEDSDQEMRDFIVEDDESETEKDAQREARRRLVRKPKGKRAVRRIIQDSDDEDGGGIIHGAKPHLEDNFTPEQIAMFPEFLPSTKMKQMMEALRKIAQEAPREKVLVISQWTQCLDLVSNYLTENGILHVKYQGDMTIRKRTQAVQEFMSRDKATVMLMSQKCGGVGLNLTRANHVISLDLAWSNAIEQQAYDRVHRLGQTRSVHVRRFVIARTIEDRILKLQENKQILADGSLGEGAGIDLRRLSIKDLASLFNLNMDGTVMSG</sequence>
<evidence type="ECO:0000313" key="1">
    <source>
        <dbReference type="EMBL" id="KAI0089494.1"/>
    </source>
</evidence>
<gene>
    <name evidence="1" type="ORF">BDY19DRAFT_993095</name>
</gene>
<evidence type="ECO:0000313" key="2">
    <source>
        <dbReference type="Proteomes" id="UP001055072"/>
    </source>
</evidence>
<dbReference type="Proteomes" id="UP001055072">
    <property type="component" value="Unassembled WGS sequence"/>
</dbReference>
<keyword evidence="2" id="KW-1185">Reference proteome</keyword>
<protein>
    <submittedName>
        <fullName evidence="1">SNF2 family N-terminal domain-containing protein</fullName>
    </submittedName>
</protein>